<comment type="similarity">
    <text evidence="1">Belongs to the SAPAP family.</text>
</comment>
<dbReference type="GO" id="GO:0016301">
    <property type="term" value="F:kinase activity"/>
    <property type="evidence" value="ECO:0007669"/>
    <property type="project" value="UniProtKB-KW"/>
</dbReference>
<feature type="compositionally biased region" description="Low complexity" evidence="2">
    <location>
        <begin position="560"/>
        <end position="573"/>
    </location>
</feature>
<evidence type="ECO:0000256" key="2">
    <source>
        <dbReference type="SAM" id="MobiDB-lite"/>
    </source>
</evidence>
<dbReference type="Pfam" id="PF03359">
    <property type="entry name" value="GKAP"/>
    <property type="match status" value="1"/>
</dbReference>
<feature type="region of interest" description="Disordered" evidence="2">
    <location>
        <begin position="468"/>
        <end position="624"/>
    </location>
</feature>
<feature type="compositionally biased region" description="Pro residues" evidence="2">
    <location>
        <begin position="533"/>
        <end position="543"/>
    </location>
</feature>
<gene>
    <name evidence="3" type="ORF">FKW44_000030</name>
</gene>
<dbReference type="Proteomes" id="UP000595437">
    <property type="component" value="Chromosome 1"/>
</dbReference>
<dbReference type="PANTHER" id="PTHR12353">
    <property type="entry name" value="DISKS LARGE-ASSOCIATED PROTEIN DAP SAP90/PSD-95-ASSOCIATED PROTEIN"/>
    <property type="match status" value="1"/>
</dbReference>
<feature type="region of interest" description="Disordered" evidence="2">
    <location>
        <begin position="1"/>
        <end position="281"/>
    </location>
</feature>
<feature type="compositionally biased region" description="Basic and acidic residues" evidence="2">
    <location>
        <begin position="470"/>
        <end position="480"/>
    </location>
</feature>
<accession>A0A7T8KGR5</accession>
<sequence length="624" mass="70345">MDFSGFFRSSESSSSPSSSKENPRSVLYKSRPSRVRRDKSALREERKNQRRQNMDRRRHIQDSIIPEEGEAEEEEGASEVPQEAPPLPPRLSRRKEKGSLQEEQTRILSRLADFRLRKKHQREKEAKSKKPVFKVGCVHHKPYPFEVPKASSAPKGSHSKGNEVPSCSQKENKALTQNTLHMKEEPKAASLLPPLPLKTTLQEGNCPSPSSPQAPSAAAQTESSSLSPTQQEEEPPASPPKKDEDKTTLGEGPSALETDDDIIFKTPLQPRSRSRRRSKVSPLLDGLRKDICFNRGNFSDQRRAKKGLPLKMTSPLESIVRELENKEEETQPPLLTQKVLFDEDETPQDADETTTKDLSLFRGLYDESVKRLSSSADAWEVEEMESVPPTEELQGRVSAAVGKARLLMGPKGRLEQFKSLMDNCEFKRGEKETKADDLQGFWDMISYQIQGIYKEFEDLRALQASGWANTEKKPKEDEVKRRPKAKASRKADANEEQEQENEPVEEKSSNEPMKNFDGGFFRVSSPLKASPSLPSPKQDPPSTPSRKLSTPDNLRRSLLVNSVIRVSSSARRSLACSPEPHTPGRARRSLRPEVNLISFDSPELSTPRRSKRLSCKMTPLSYRE</sequence>
<feature type="compositionally biased region" description="Polar residues" evidence="2">
    <location>
        <begin position="165"/>
        <end position="180"/>
    </location>
</feature>
<feature type="compositionally biased region" description="Low complexity" evidence="2">
    <location>
        <begin position="188"/>
        <end position="225"/>
    </location>
</feature>
<reference evidence="4" key="1">
    <citation type="submission" date="2021-01" db="EMBL/GenBank/DDBJ databases">
        <title>Caligus Genome Assembly.</title>
        <authorList>
            <person name="Gallardo-Escarate C."/>
        </authorList>
    </citation>
    <scope>NUCLEOTIDE SEQUENCE [LARGE SCALE GENOMIC DNA]</scope>
</reference>
<organism evidence="3 4">
    <name type="scientific">Caligus rogercresseyi</name>
    <name type="common">Sea louse</name>
    <dbReference type="NCBI Taxonomy" id="217165"/>
    <lineage>
        <taxon>Eukaryota</taxon>
        <taxon>Metazoa</taxon>
        <taxon>Ecdysozoa</taxon>
        <taxon>Arthropoda</taxon>
        <taxon>Crustacea</taxon>
        <taxon>Multicrustacea</taxon>
        <taxon>Hexanauplia</taxon>
        <taxon>Copepoda</taxon>
        <taxon>Siphonostomatoida</taxon>
        <taxon>Caligidae</taxon>
        <taxon>Caligus</taxon>
    </lineage>
</organism>
<evidence type="ECO:0000313" key="4">
    <source>
        <dbReference type="Proteomes" id="UP000595437"/>
    </source>
</evidence>
<dbReference type="EMBL" id="CP045890">
    <property type="protein sequence ID" value="QQP55633.1"/>
    <property type="molecule type" value="Genomic_DNA"/>
</dbReference>
<keyword evidence="3" id="KW-0418">Kinase</keyword>
<feature type="compositionally biased region" description="Acidic residues" evidence="2">
    <location>
        <begin position="65"/>
        <end position="77"/>
    </location>
</feature>
<evidence type="ECO:0000313" key="3">
    <source>
        <dbReference type="EMBL" id="QQP55633.1"/>
    </source>
</evidence>
<dbReference type="AlphaFoldDB" id="A0A7T8KGR5"/>
<feature type="compositionally biased region" description="Basic and acidic residues" evidence="2">
    <location>
        <begin position="38"/>
        <end position="55"/>
    </location>
</feature>
<dbReference type="PANTHER" id="PTHR12353:SF1">
    <property type="entry name" value="DISKS LARGE-ASSOCIATED PROTEIN 5"/>
    <property type="match status" value="1"/>
</dbReference>
<keyword evidence="3" id="KW-0808">Transferase</keyword>
<dbReference type="OrthoDB" id="10023951at2759"/>
<feature type="compositionally biased region" description="Basic residues" evidence="2">
    <location>
        <begin position="129"/>
        <end position="142"/>
    </location>
</feature>
<feature type="compositionally biased region" description="Acidic residues" evidence="2">
    <location>
        <begin position="494"/>
        <end position="503"/>
    </location>
</feature>
<dbReference type="InterPro" id="IPR005026">
    <property type="entry name" value="SAPAP"/>
</dbReference>
<name>A0A7T8KGR5_CALRO</name>
<keyword evidence="4" id="KW-1185">Reference proteome</keyword>
<proteinExistence type="inferred from homology"/>
<dbReference type="GO" id="GO:0023052">
    <property type="term" value="P:signaling"/>
    <property type="evidence" value="ECO:0007669"/>
    <property type="project" value="InterPro"/>
</dbReference>
<protein>
    <submittedName>
        <fullName evidence="3">Guanylate-kinase-associated protein</fullName>
    </submittedName>
</protein>
<evidence type="ECO:0000256" key="1">
    <source>
        <dbReference type="ARBA" id="ARBA00008839"/>
    </source>
</evidence>
<feature type="compositionally biased region" description="Low complexity" evidence="2">
    <location>
        <begin position="1"/>
        <end position="19"/>
    </location>
</feature>